<dbReference type="GO" id="GO:0005739">
    <property type="term" value="C:mitochondrion"/>
    <property type="evidence" value="ECO:0007669"/>
    <property type="project" value="UniProtKB-ARBA"/>
</dbReference>
<reference evidence="5" key="1">
    <citation type="journal article" date="2020" name="Stud. Mycol.">
        <title>101 Dothideomycetes genomes: a test case for predicting lifestyles and emergence of pathogens.</title>
        <authorList>
            <person name="Haridas S."/>
            <person name="Albert R."/>
            <person name="Binder M."/>
            <person name="Bloem J."/>
            <person name="Labutti K."/>
            <person name="Salamov A."/>
            <person name="Andreopoulos B."/>
            <person name="Baker S."/>
            <person name="Barry K."/>
            <person name="Bills G."/>
            <person name="Bluhm B."/>
            <person name="Cannon C."/>
            <person name="Castanera R."/>
            <person name="Culley D."/>
            <person name="Daum C."/>
            <person name="Ezra D."/>
            <person name="Gonzalez J."/>
            <person name="Henrissat B."/>
            <person name="Kuo A."/>
            <person name="Liang C."/>
            <person name="Lipzen A."/>
            <person name="Lutzoni F."/>
            <person name="Magnuson J."/>
            <person name="Mondo S."/>
            <person name="Nolan M."/>
            <person name="Ohm R."/>
            <person name="Pangilinan J."/>
            <person name="Park H.-J."/>
            <person name="Ramirez L."/>
            <person name="Alfaro M."/>
            <person name="Sun H."/>
            <person name="Tritt A."/>
            <person name="Yoshinaga Y."/>
            <person name="Zwiers L.-H."/>
            <person name="Turgeon B."/>
            <person name="Goodwin S."/>
            <person name="Spatafora J."/>
            <person name="Crous P."/>
            <person name="Grigoriev I."/>
        </authorList>
    </citation>
    <scope>NUCLEOTIDE SEQUENCE</scope>
    <source>
        <strain evidence="5">CBS 122367</strain>
    </source>
</reference>
<feature type="compositionally biased region" description="Acidic residues" evidence="2">
    <location>
        <begin position="131"/>
        <end position="153"/>
    </location>
</feature>
<evidence type="ECO:0000259" key="4">
    <source>
        <dbReference type="Pfam" id="PF02582"/>
    </source>
</evidence>
<name>A0A6G1ISY3_9PLEO</name>
<feature type="transmembrane region" description="Helical" evidence="3">
    <location>
        <begin position="529"/>
        <end position="550"/>
    </location>
</feature>
<gene>
    <name evidence="5" type="ORF">K458DRAFT_420997</name>
</gene>
<protein>
    <submittedName>
        <fullName evidence="5">DUF155-domain-containing protein</fullName>
    </submittedName>
</protein>
<dbReference type="EMBL" id="MU005593">
    <property type="protein sequence ID" value="KAF2681090.1"/>
    <property type="molecule type" value="Genomic_DNA"/>
</dbReference>
<feature type="compositionally biased region" description="Basic and acidic residues" evidence="2">
    <location>
        <begin position="256"/>
        <end position="265"/>
    </location>
</feature>
<dbReference type="PANTHER" id="PTHR16255">
    <property type="entry name" value="REQUIRED FOR MEIOTIC NUCLEAR DIVISION PROTEIN 1 HOMOLOG"/>
    <property type="match status" value="1"/>
</dbReference>
<evidence type="ECO:0000256" key="3">
    <source>
        <dbReference type="SAM" id="Phobius"/>
    </source>
</evidence>
<feature type="region of interest" description="Disordered" evidence="2">
    <location>
        <begin position="1"/>
        <end position="176"/>
    </location>
</feature>
<keyword evidence="3" id="KW-0472">Membrane</keyword>
<feature type="compositionally biased region" description="Low complexity" evidence="2">
    <location>
        <begin position="1"/>
        <end position="14"/>
    </location>
</feature>
<sequence length="595" mass="67070">MNLNSSSSAILSLSGKMNPPTAKSKRGPTVLMSDARDPSSRPREQLQRQTAGQTRPGAKLISVDNILQYASDIPSQQRRGPPGHRPLMHTRTPSGRHPLDPKLSGRLIPAHMPSRTSKLSEKLVLLPDTQADQDEDEKGDFEEDENEGPPTDEDLAKRTGKGGPKDKSYAERLPKAKRAEKLSRVTAYCTAQAYKMKSTAEFIKTQHHARTKLYDDCLYCVYHLPLLPGSDGYRVRSSPALKSPGGKTVLDEEIERNERREHSEGYFEDEEEYSIRHNEEESPARSPHRYSEQREPLHSPIGDNDHPSRIPPNALTFGELFVFSYGVAVFWNFTEKQEKDILADLTFSTNAVTSLPLNLATRPLPEADFETEEFHFEYNPEIQRPRVYNDMITLKSGDHMIKLAMSHAIAQSTKLSLFEEGMSRTMLAAQYVPRRLALTGKLGMRRTDVVKMIGQLFTSRVDVNLSSNMLDTPNFFWDSEPTLHPLYTAVREYLEIKPRIQVLNERCRVFLDLGEILSDSISDKKMTRITWIIIVLIVISICVTCMEVLLRFAILHGKGRPVDVGTLRRSAVAGPTMLFGRSVAWSVGKVKGVLE</sequence>
<feature type="compositionally biased region" description="Basic and acidic residues" evidence="2">
    <location>
        <begin position="163"/>
        <end position="176"/>
    </location>
</feature>
<dbReference type="Proteomes" id="UP000799291">
    <property type="component" value="Unassembled WGS sequence"/>
</dbReference>
<accession>A0A6G1ISY3</accession>
<dbReference type="InterPro" id="IPR051624">
    <property type="entry name" value="RMD1/Sad1-interacting"/>
</dbReference>
<evidence type="ECO:0000256" key="2">
    <source>
        <dbReference type="SAM" id="MobiDB-lite"/>
    </source>
</evidence>
<keyword evidence="3" id="KW-0812">Transmembrane</keyword>
<feature type="region of interest" description="Disordered" evidence="2">
    <location>
        <begin position="238"/>
        <end position="309"/>
    </location>
</feature>
<feature type="domain" description="DUF155" evidence="4">
    <location>
        <begin position="320"/>
        <end position="504"/>
    </location>
</feature>
<dbReference type="Pfam" id="PF02582">
    <property type="entry name" value="DUF155"/>
    <property type="match status" value="1"/>
</dbReference>
<comment type="similarity">
    <text evidence="1">Belongs to the RMD1/sif2 family.</text>
</comment>
<evidence type="ECO:0000313" key="5">
    <source>
        <dbReference type="EMBL" id="KAF2681090.1"/>
    </source>
</evidence>
<organism evidence="5 6">
    <name type="scientific">Lentithecium fluviatile CBS 122367</name>
    <dbReference type="NCBI Taxonomy" id="1168545"/>
    <lineage>
        <taxon>Eukaryota</taxon>
        <taxon>Fungi</taxon>
        <taxon>Dikarya</taxon>
        <taxon>Ascomycota</taxon>
        <taxon>Pezizomycotina</taxon>
        <taxon>Dothideomycetes</taxon>
        <taxon>Pleosporomycetidae</taxon>
        <taxon>Pleosporales</taxon>
        <taxon>Massarineae</taxon>
        <taxon>Lentitheciaceae</taxon>
        <taxon>Lentithecium</taxon>
    </lineage>
</organism>
<keyword evidence="6" id="KW-1185">Reference proteome</keyword>
<dbReference type="AlphaFoldDB" id="A0A6G1ISY3"/>
<feature type="compositionally biased region" description="Basic and acidic residues" evidence="2">
    <location>
        <begin position="34"/>
        <end position="46"/>
    </location>
</feature>
<keyword evidence="3" id="KW-1133">Transmembrane helix</keyword>
<dbReference type="OrthoDB" id="18302at2759"/>
<dbReference type="PANTHER" id="PTHR16255:SF4">
    <property type="entry name" value="SPORULATION PROTEIN RMD8"/>
    <property type="match status" value="1"/>
</dbReference>
<evidence type="ECO:0000256" key="1">
    <source>
        <dbReference type="ARBA" id="ARBA00008306"/>
    </source>
</evidence>
<proteinExistence type="inferred from homology"/>
<dbReference type="InterPro" id="IPR003734">
    <property type="entry name" value="DUF155"/>
</dbReference>
<feature type="compositionally biased region" description="Basic and acidic residues" evidence="2">
    <location>
        <begin position="273"/>
        <end position="308"/>
    </location>
</feature>
<evidence type="ECO:0000313" key="6">
    <source>
        <dbReference type="Proteomes" id="UP000799291"/>
    </source>
</evidence>